<reference evidence="2 3" key="1">
    <citation type="journal article" date="2024" name="Int. J. Syst. Evol. Microbiol.">
        <title>Paenibacillus hexagrammi sp. nov., a novel bacterium isolated from the gut content of Hexagrammos agrammus.</title>
        <authorList>
            <person name="Jung H.K."/>
            <person name="Kim D.G."/>
            <person name="Zin H."/>
            <person name="Park J."/>
            <person name="Jung H."/>
            <person name="Kim Y.O."/>
            <person name="Kong H.J."/>
            <person name="Kim J.W."/>
            <person name="Kim Y.S."/>
        </authorList>
    </citation>
    <scope>NUCLEOTIDE SEQUENCE [LARGE SCALE GENOMIC DNA]</scope>
    <source>
        <strain evidence="2 3">YPD9-1</strain>
    </source>
</reference>
<sequence>MSSVMVLSVPFLAHAQDKSDISNVSVSPTEATAAALYQVVLDQKLNEASSWKGKNVTVEPPIAVYDASDDLNSYIVNLDVDNKPAGYVEVANNEDDFPILSFGYQNQQMNSLEVDSLRTKANKKEKKSEKVVVLAPGKFALKSDYVDGSAEITSKDETLSLDNKHNKPIAKIKKSVNTDSKIAWGKIKKITAGEIGTTSDGVTDSLSFETGTSSSVYYSGVGDVNQYTNSLWSGPSGCSPTSAYNVMYYWQNTKGKSNLGTANQDSAILALRKAMGTNNNGGTSTSNIGSGMNTYAQNHGYLLSTASNHYAPSWSQVKSDLASNPSVISFQGQTYYDASDLSGAHTVAGVGYIEYFYSGSSSGHQYMEIHDNWGTTPTNVYVAYGRNYTNLWSVSFSM</sequence>
<protein>
    <submittedName>
        <fullName evidence="2">C39 family peptidase</fullName>
    </submittedName>
</protein>
<gene>
    <name evidence="2" type="ORF">L0M14_14310</name>
</gene>
<proteinExistence type="predicted"/>
<name>A0ABY3SQ04_9BACL</name>
<dbReference type="InterPro" id="IPR039564">
    <property type="entry name" value="Peptidase_C39-like"/>
</dbReference>
<dbReference type="Proteomes" id="UP001649230">
    <property type="component" value="Chromosome"/>
</dbReference>
<dbReference type="RefSeq" id="WP_235122683.1">
    <property type="nucleotide sequence ID" value="NZ_CP090978.1"/>
</dbReference>
<accession>A0ABY3SQ04</accession>
<evidence type="ECO:0000313" key="2">
    <source>
        <dbReference type="EMBL" id="UJF36128.1"/>
    </source>
</evidence>
<dbReference type="EMBL" id="CP090978">
    <property type="protein sequence ID" value="UJF36128.1"/>
    <property type="molecule type" value="Genomic_DNA"/>
</dbReference>
<evidence type="ECO:0000313" key="3">
    <source>
        <dbReference type="Proteomes" id="UP001649230"/>
    </source>
</evidence>
<dbReference type="Pfam" id="PF13529">
    <property type="entry name" value="Peptidase_C39_2"/>
    <property type="match status" value="1"/>
</dbReference>
<evidence type="ECO:0000259" key="1">
    <source>
        <dbReference type="Pfam" id="PF13529"/>
    </source>
</evidence>
<keyword evidence="3" id="KW-1185">Reference proteome</keyword>
<organism evidence="2 3">
    <name type="scientific">Paenibacillus hexagrammi</name>
    <dbReference type="NCBI Taxonomy" id="2908839"/>
    <lineage>
        <taxon>Bacteria</taxon>
        <taxon>Bacillati</taxon>
        <taxon>Bacillota</taxon>
        <taxon>Bacilli</taxon>
        <taxon>Bacillales</taxon>
        <taxon>Paenibacillaceae</taxon>
        <taxon>Paenibacillus</taxon>
    </lineage>
</organism>
<feature type="domain" description="Peptidase C39-like" evidence="1">
    <location>
        <begin position="225"/>
        <end position="354"/>
    </location>
</feature>